<dbReference type="Gene3D" id="3.40.50.720">
    <property type="entry name" value="NAD(P)-binding Rossmann-like Domain"/>
    <property type="match status" value="1"/>
</dbReference>
<gene>
    <name evidence="4" type="ORF">PXH66_01330</name>
</gene>
<evidence type="ECO:0000256" key="2">
    <source>
        <dbReference type="ARBA" id="ARBA00023002"/>
    </source>
</evidence>
<dbReference type="GO" id="GO:0016491">
    <property type="term" value="F:oxidoreductase activity"/>
    <property type="evidence" value="ECO:0007669"/>
    <property type="project" value="UniProtKB-KW"/>
</dbReference>
<dbReference type="EMBL" id="CP119075">
    <property type="protein sequence ID" value="WED65489.1"/>
    <property type="molecule type" value="Genomic_DNA"/>
</dbReference>
<reference evidence="4" key="1">
    <citation type="submission" date="2023-03" db="EMBL/GenBank/DDBJ databases">
        <title>Lomoglobus Profundus gen. nov., sp. nov., a novel member of the phylum Verrucomicrobia, isolated from deep-marine sediment of South China Sea.</title>
        <authorList>
            <person name="Ahmad T."/>
            <person name="Ishaq S.E."/>
            <person name="Wang F."/>
        </authorList>
    </citation>
    <scope>NUCLEOTIDE SEQUENCE</scope>
    <source>
        <strain evidence="4">LMO-M01</strain>
    </source>
</reference>
<feature type="domain" description="Ketoreductase" evidence="3">
    <location>
        <begin position="16"/>
        <end position="211"/>
    </location>
</feature>
<sequence length="259" mass="26823">MSTHTPPVSSAKLADKVALITGGSSGLGLATARRFIAEGAQVFITGRRQAELDAAVRELGPQATALQGDIAKSADLDRIFAEITAQAGRIDVLFANAGGGAFVPLEHVTEAHFDKYFGINVRGTLFTVQKALPLMPAGSSIVLTGSMVSVKGLPAFGVYAATKAALRSFARTWAVDLKPRQIRVNVIAPGTIVTPGYKSELGLNDEQIAGMKDQVAATAPSGRVGTPDEIAAVVLFLASDDASYVNGIELFADGGAAQI</sequence>
<evidence type="ECO:0000259" key="3">
    <source>
        <dbReference type="SMART" id="SM00822"/>
    </source>
</evidence>
<evidence type="ECO:0000313" key="4">
    <source>
        <dbReference type="EMBL" id="WED65489.1"/>
    </source>
</evidence>
<dbReference type="SMART" id="SM00822">
    <property type="entry name" value="PKS_KR"/>
    <property type="match status" value="1"/>
</dbReference>
<proteinExistence type="inferred from homology"/>
<keyword evidence="5" id="KW-1185">Reference proteome</keyword>
<dbReference type="PANTHER" id="PTHR43477">
    <property type="entry name" value="DIHYDROANTICAPSIN 7-DEHYDROGENASE"/>
    <property type="match status" value="1"/>
</dbReference>
<dbReference type="SUPFAM" id="SSF51735">
    <property type="entry name" value="NAD(P)-binding Rossmann-fold domains"/>
    <property type="match status" value="1"/>
</dbReference>
<dbReference type="CDD" id="cd05233">
    <property type="entry name" value="SDR_c"/>
    <property type="match status" value="1"/>
</dbReference>
<protein>
    <submittedName>
        <fullName evidence="4">SDR family oxidoreductase</fullName>
    </submittedName>
</protein>
<dbReference type="InterPro" id="IPR036291">
    <property type="entry name" value="NAD(P)-bd_dom_sf"/>
</dbReference>
<organism evidence="4 5">
    <name type="scientific">Synoicihabitans lomoniglobus</name>
    <dbReference type="NCBI Taxonomy" id="2909285"/>
    <lineage>
        <taxon>Bacteria</taxon>
        <taxon>Pseudomonadati</taxon>
        <taxon>Verrucomicrobiota</taxon>
        <taxon>Opitutia</taxon>
        <taxon>Opitutales</taxon>
        <taxon>Opitutaceae</taxon>
        <taxon>Synoicihabitans</taxon>
    </lineage>
</organism>
<comment type="similarity">
    <text evidence="1">Belongs to the short-chain dehydrogenases/reductases (SDR) family.</text>
</comment>
<dbReference type="RefSeq" id="WP_330928695.1">
    <property type="nucleotide sequence ID" value="NZ_CP119075.1"/>
</dbReference>
<dbReference type="InterPro" id="IPR051122">
    <property type="entry name" value="SDR_DHRS6-like"/>
</dbReference>
<dbReference type="PRINTS" id="PR00080">
    <property type="entry name" value="SDRFAMILY"/>
</dbReference>
<dbReference type="KEGG" id="slom:PXH66_01330"/>
<dbReference type="InterPro" id="IPR057326">
    <property type="entry name" value="KR_dom"/>
</dbReference>
<dbReference type="PRINTS" id="PR00081">
    <property type="entry name" value="GDHRDH"/>
</dbReference>
<evidence type="ECO:0000313" key="5">
    <source>
        <dbReference type="Proteomes" id="UP001218638"/>
    </source>
</evidence>
<dbReference type="InterPro" id="IPR020904">
    <property type="entry name" value="Sc_DH/Rdtase_CS"/>
</dbReference>
<accession>A0AAE9ZYE2</accession>
<keyword evidence="2" id="KW-0560">Oxidoreductase</keyword>
<dbReference type="PROSITE" id="PS00061">
    <property type="entry name" value="ADH_SHORT"/>
    <property type="match status" value="1"/>
</dbReference>
<name>A0AAE9ZYE2_9BACT</name>
<dbReference type="AlphaFoldDB" id="A0AAE9ZYE2"/>
<dbReference type="FunFam" id="3.40.50.720:FF:000084">
    <property type="entry name" value="Short-chain dehydrogenase reductase"/>
    <property type="match status" value="1"/>
</dbReference>
<dbReference type="PANTHER" id="PTHR43477:SF1">
    <property type="entry name" value="DIHYDROANTICAPSIN 7-DEHYDROGENASE"/>
    <property type="match status" value="1"/>
</dbReference>
<evidence type="ECO:0000256" key="1">
    <source>
        <dbReference type="ARBA" id="ARBA00006484"/>
    </source>
</evidence>
<dbReference type="Pfam" id="PF13561">
    <property type="entry name" value="adh_short_C2"/>
    <property type="match status" value="1"/>
</dbReference>
<dbReference type="Proteomes" id="UP001218638">
    <property type="component" value="Chromosome"/>
</dbReference>
<dbReference type="InterPro" id="IPR002347">
    <property type="entry name" value="SDR_fam"/>
</dbReference>